<sequence length="111" mass="11457">MSLVGAADLPWQACAGGLRLAVRVTPKAGRDEIAGVSVLSDGRPVLLVKVRAIPDKGAANEAVARLLAAKLKLPKSAVRLESGATARLKILTLDGDAQQIAADLRALAVVR</sequence>
<dbReference type="InterPro" id="IPR036591">
    <property type="entry name" value="YggU-like_sf"/>
</dbReference>
<comment type="similarity">
    <text evidence="1 2">Belongs to the UPF0235 family.</text>
</comment>
<evidence type="ECO:0000256" key="2">
    <source>
        <dbReference type="HAMAP-Rule" id="MF_00634"/>
    </source>
</evidence>
<dbReference type="SUPFAM" id="SSF69786">
    <property type="entry name" value="YggU-like"/>
    <property type="match status" value="1"/>
</dbReference>
<dbReference type="Gene3D" id="3.30.1200.10">
    <property type="entry name" value="YggU-like"/>
    <property type="match status" value="1"/>
</dbReference>
<name>A0A839AFS3_9HYPH</name>
<protein>
    <recommendedName>
        <fullName evidence="2">UPF0235 protein H2509_15335</fullName>
    </recommendedName>
</protein>
<dbReference type="SMART" id="SM01152">
    <property type="entry name" value="DUF167"/>
    <property type="match status" value="1"/>
</dbReference>
<dbReference type="NCBIfam" id="TIGR00251">
    <property type="entry name" value="DUF167 family protein"/>
    <property type="match status" value="1"/>
</dbReference>
<reference evidence="3 4" key="1">
    <citation type="submission" date="2020-07" db="EMBL/GenBank/DDBJ databases">
        <title>Stappia sp., F7233, whole genome shotgun sequencing project.</title>
        <authorList>
            <person name="Jiang S."/>
            <person name="Liu Z.W."/>
            <person name="Du Z.J."/>
        </authorList>
    </citation>
    <scope>NUCLEOTIDE SEQUENCE [LARGE SCALE GENOMIC DNA]</scope>
    <source>
        <strain evidence="3 4">F7233</strain>
    </source>
</reference>
<keyword evidence="4" id="KW-1185">Reference proteome</keyword>
<dbReference type="GO" id="GO:0005737">
    <property type="term" value="C:cytoplasm"/>
    <property type="evidence" value="ECO:0007669"/>
    <property type="project" value="TreeGrafter"/>
</dbReference>
<organism evidence="3 4">
    <name type="scientific">Stappia albiluteola</name>
    <dbReference type="NCBI Taxonomy" id="2758565"/>
    <lineage>
        <taxon>Bacteria</taxon>
        <taxon>Pseudomonadati</taxon>
        <taxon>Pseudomonadota</taxon>
        <taxon>Alphaproteobacteria</taxon>
        <taxon>Hyphomicrobiales</taxon>
        <taxon>Stappiaceae</taxon>
        <taxon>Stappia</taxon>
    </lineage>
</organism>
<proteinExistence type="inferred from homology"/>
<evidence type="ECO:0000313" key="3">
    <source>
        <dbReference type="EMBL" id="MBA5778501.1"/>
    </source>
</evidence>
<dbReference type="AlphaFoldDB" id="A0A839AFS3"/>
<evidence type="ECO:0000313" key="4">
    <source>
        <dbReference type="Proteomes" id="UP000541109"/>
    </source>
</evidence>
<evidence type="ECO:0000256" key="1">
    <source>
        <dbReference type="ARBA" id="ARBA00010364"/>
    </source>
</evidence>
<dbReference type="InterPro" id="IPR003746">
    <property type="entry name" value="DUF167"/>
</dbReference>
<dbReference type="NCBIfam" id="NF002348">
    <property type="entry name" value="PRK01310.1"/>
    <property type="match status" value="1"/>
</dbReference>
<gene>
    <name evidence="3" type="ORF">H2509_15335</name>
</gene>
<dbReference type="EMBL" id="JACFXV010000063">
    <property type="protein sequence ID" value="MBA5778501.1"/>
    <property type="molecule type" value="Genomic_DNA"/>
</dbReference>
<dbReference type="HAMAP" id="MF_00634">
    <property type="entry name" value="UPF0235"/>
    <property type="match status" value="1"/>
</dbReference>
<dbReference type="Proteomes" id="UP000541109">
    <property type="component" value="Unassembled WGS sequence"/>
</dbReference>
<dbReference type="Pfam" id="PF02594">
    <property type="entry name" value="DUF167"/>
    <property type="match status" value="1"/>
</dbReference>
<dbReference type="PANTHER" id="PTHR13420:SF7">
    <property type="entry name" value="UPF0235 PROTEIN C15ORF40"/>
    <property type="match status" value="1"/>
</dbReference>
<accession>A0A839AFS3</accession>
<dbReference type="PANTHER" id="PTHR13420">
    <property type="entry name" value="UPF0235 PROTEIN C15ORF40"/>
    <property type="match status" value="1"/>
</dbReference>
<comment type="caution">
    <text evidence="3">The sequence shown here is derived from an EMBL/GenBank/DDBJ whole genome shotgun (WGS) entry which is preliminary data.</text>
</comment>